<organism evidence="1 2">
    <name type="scientific">Patiriisocius marinistellae</name>
    <dbReference type="NCBI Taxonomy" id="2494560"/>
    <lineage>
        <taxon>Bacteria</taxon>
        <taxon>Pseudomonadati</taxon>
        <taxon>Bacteroidota</taxon>
        <taxon>Flavobacteriia</taxon>
        <taxon>Flavobacteriales</taxon>
        <taxon>Flavobacteriaceae</taxon>
        <taxon>Patiriisocius</taxon>
    </lineage>
</organism>
<dbReference type="AlphaFoldDB" id="A0A5J4FYR8"/>
<dbReference type="Proteomes" id="UP000326994">
    <property type="component" value="Unassembled WGS sequence"/>
</dbReference>
<evidence type="ECO:0000313" key="1">
    <source>
        <dbReference type="EMBL" id="GEQ85195.1"/>
    </source>
</evidence>
<dbReference type="EMBL" id="BKCF01000001">
    <property type="protein sequence ID" value="GEQ85195.1"/>
    <property type="molecule type" value="Genomic_DNA"/>
</dbReference>
<reference evidence="1 2" key="1">
    <citation type="submission" date="2019-08" db="EMBL/GenBank/DDBJ databases">
        <title>Ulvibacter marinistellae sp. nov., isolated from a starfish, Patiria pectinifera.</title>
        <authorList>
            <person name="Kawano K."/>
            <person name="Ushijima N."/>
            <person name="Kihara M."/>
            <person name="Itoh H."/>
        </authorList>
    </citation>
    <scope>NUCLEOTIDE SEQUENCE [LARGE SCALE GENOMIC DNA]</scope>
    <source>
        <strain evidence="1 2">KK4</strain>
    </source>
</reference>
<accession>A0A5J4FYR8</accession>
<sequence length="74" mass="8563">MKGLYLFYFLSAHFQNNYYENGVNYKAVIEDSDSNTLVSHNIDIFQILENRTTNLYQETHDPVTDACGILVINI</sequence>
<name>A0A5J4FYR8_9FLAO</name>
<keyword evidence="2" id="KW-1185">Reference proteome</keyword>
<dbReference type="RefSeq" id="WP_151893124.1">
    <property type="nucleotide sequence ID" value="NZ_BKCF01000001.1"/>
</dbReference>
<comment type="caution">
    <text evidence="1">The sequence shown here is derived from an EMBL/GenBank/DDBJ whole genome shotgun (WGS) entry which is preliminary data.</text>
</comment>
<gene>
    <name evidence="1" type="ORF">ULMS_07030</name>
</gene>
<dbReference type="OrthoDB" id="1137526at2"/>
<proteinExistence type="predicted"/>
<protein>
    <submittedName>
        <fullName evidence="1">Uncharacterized protein</fullName>
    </submittedName>
</protein>
<evidence type="ECO:0000313" key="2">
    <source>
        <dbReference type="Proteomes" id="UP000326994"/>
    </source>
</evidence>